<evidence type="ECO:0000256" key="1">
    <source>
        <dbReference type="ARBA" id="ARBA00004479"/>
    </source>
</evidence>
<dbReference type="GO" id="GO:0045935">
    <property type="term" value="P:positive regulation of nucleobase-containing compound metabolic process"/>
    <property type="evidence" value="ECO:0007669"/>
    <property type="project" value="UniProtKB-ARBA"/>
</dbReference>
<gene>
    <name evidence="20" type="ORF">chiPu_0010263</name>
</gene>
<comment type="caution">
    <text evidence="15">Lacks conserved residue(s) required for the propagation of feature annotation.</text>
</comment>
<evidence type="ECO:0000256" key="3">
    <source>
        <dbReference type="ARBA" id="ARBA00022692"/>
    </source>
</evidence>
<evidence type="ECO:0000256" key="17">
    <source>
        <dbReference type="SAM" id="Phobius"/>
    </source>
</evidence>
<organism evidence="20 21">
    <name type="scientific">Chiloscyllium punctatum</name>
    <name type="common">Brownbanded bambooshark</name>
    <name type="synonym">Hemiscyllium punctatum</name>
    <dbReference type="NCBI Taxonomy" id="137246"/>
    <lineage>
        <taxon>Eukaryota</taxon>
        <taxon>Metazoa</taxon>
        <taxon>Chordata</taxon>
        <taxon>Craniata</taxon>
        <taxon>Vertebrata</taxon>
        <taxon>Chondrichthyes</taxon>
        <taxon>Elasmobranchii</taxon>
        <taxon>Galeomorphii</taxon>
        <taxon>Galeoidea</taxon>
        <taxon>Orectolobiformes</taxon>
        <taxon>Hemiscylliidae</taxon>
        <taxon>Chiloscyllium</taxon>
    </lineage>
</organism>
<proteinExistence type="predicted"/>
<feature type="chain" id="PRO_5019376460" description="Tumor necrosis factor receptor superfamily member 5" evidence="18">
    <location>
        <begin position="24"/>
        <end position="276"/>
    </location>
</feature>
<dbReference type="GO" id="GO:0045780">
    <property type="term" value="P:positive regulation of bone resorption"/>
    <property type="evidence" value="ECO:0007669"/>
    <property type="project" value="TreeGrafter"/>
</dbReference>
<feature type="signal peptide" evidence="18">
    <location>
        <begin position="1"/>
        <end position="23"/>
    </location>
</feature>
<evidence type="ECO:0000256" key="13">
    <source>
        <dbReference type="ARBA" id="ARBA00032719"/>
    </source>
</evidence>
<dbReference type="GO" id="GO:0005031">
    <property type="term" value="F:tumor necrosis factor receptor activity"/>
    <property type="evidence" value="ECO:0007669"/>
    <property type="project" value="TreeGrafter"/>
</dbReference>
<dbReference type="PROSITE" id="PS51257">
    <property type="entry name" value="PROKAR_LIPOPROTEIN"/>
    <property type="match status" value="1"/>
</dbReference>
<dbReference type="STRING" id="137246.A0A401SN34"/>
<feature type="transmembrane region" description="Helical" evidence="17">
    <location>
        <begin position="195"/>
        <end position="220"/>
    </location>
</feature>
<dbReference type="GO" id="GO:0006874">
    <property type="term" value="P:intracellular calcium ion homeostasis"/>
    <property type="evidence" value="ECO:0007669"/>
    <property type="project" value="UniProtKB-ARBA"/>
</dbReference>
<dbReference type="GO" id="GO:0023035">
    <property type="term" value="P:CD40 signaling pathway"/>
    <property type="evidence" value="ECO:0007669"/>
    <property type="project" value="UniProtKB-ARBA"/>
</dbReference>
<keyword evidence="5" id="KW-0677">Repeat</keyword>
<evidence type="ECO:0000256" key="6">
    <source>
        <dbReference type="ARBA" id="ARBA00022859"/>
    </source>
</evidence>
<evidence type="ECO:0000256" key="9">
    <source>
        <dbReference type="ARBA" id="ARBA00023157"/>
    </source>
</evidence>
<dbReference type="Gene3D" id="2.10.50.10">
    <property type="entry name" value="Tumor Necrosis Factor Receptor, subunit A, domain 2"/>
    <property type="match status" value="3"/>
</dbReference>
<comment type="caution">
    <text evidence="20">The sequence shown here is derived from an EMBL/GenBank/DDBJ whole genome shotgun (WGS) entry which is preliminary data.</text>
</comment>
<keyword evidence="6" id="KW-0391">Immunity</keyword>
<keyword evidence="10" id="KW-0675">Receptor</keyword>
<dbReference type="GO" id="GO:0070555">
    <property type="term" value="P:response to interleukin-1"/>
    <property type="evidence" value="ECO:0007669"/>
    <property type="project" value="TreeGrafter"/>
</dbReference>
<evidence type="ECO:0000259" key="19">
    <source>
        <dbReference type="PROSITE" id="PS50050"/>
    </source>
</evidence>
<protein>
    <recommendedName>
        <fullName evidence="2">Tumor necrosis factor receptor superfamily member 5</fullName>
    </recommendedName>
    <alternativeName>
        <fullName evidence="12">B-cell surface antigen CD40</fullName>
    </alternativeName>
    <alternativeName>
        <fullName evidence="13">CD40L receptor</fullName>
    </alternativeName>
</protein>
<feature type="region of interest" description="Disordered" evidence="16">
    <location>
        <begin position="255"/>
        <end position="276"/>
    </location>
</feature>
<keyword evidence="7 17" id="KW-1133">Transmembrane helix</keyword>
<dbReference type="GO" id="GO:0010557">
    <property type="term" value="P:positive regulation of macromolecule biosynthetic process"/>
    <property type="evidence" value="ECO:0007669"/>
    <property type="project" value="UniProtKB-ARBA"/>
</dbReference>
<comment type="subcellular location">
    <subcellularLocation>
        <location evidence="1">Membrane</location>
        <topology evidence="1">Single-pass type I membrane protein</topology>
    </subcellularLocation>
</comment>
<dbReference type="PANTHER" id="PTHR47134:SF1">
    <property type="entry name" value="TUMOR NECROSIS FACTOR RECEPTOR SUPERFAMILY MEMBER 11A"/>
    <property type="match status" value="1"/>
</dbReference>
<dbReference type="GO" id="GO:0006915">
    <property type="term" value="P:apoptotic process"/>
    <property type="evidence" value="ECO:0007669"/>
    <property type="project" value="InterPro"/>
</dbReference>
<dbReference type="OrthoDB" id="9932129at2759"/>
<feature type="disulfide bond" evidence="15">
    <location>
        <begin position="39"/>
        <end position="52"/>
    </location>
</feature>
<dbReference type="GO" id="GO:0072674">
    <property type="term" value="P:multinuclear osteoclast differentiation"/>
    <property type="evidence" value="ECO:0007669"/>
    <property type="project" value="TreeGrafter"/>
</dbReference>
<dbReference type="InterPro" id="IPR053075">
    <property type="entry name" value="TNFRSF11A"/>
</dbReference>
<dbReference type="GO" id="GO:0006952">
    <property type="term" value="P:defense response"/>
    <property type="evidence" value="ECO:0007669"/>
    <property type="project" value="UniProtKB-ARBA"/>
</dbReference>
<evidence type="ECO:0000256" key="16">
    <source>
        <dbReference type="SAM" id="MobiDB-lite"/>
    </source>
</evidence>
<feature type="compositionally biased region" description="Acidic residues" evidence="16">
    <location>
        <begin position="261"/>
        <end position="276"/>
    </location>
</feature>
<dbReference type="FunFam" id="2.10.50.10:FF:000041">
    <property type="entry name" value="Tumor necrosis factor receptor superfamily member 5"/>
    <property type="match status" value="1"/>
</dbReference>
<dbReference type="PROSITE" id="PS00652">
    <property type="entry name" value="TNFR_NGFR_1"/>
    <property type="match status" value="1"/>
</dbReference>
<comment type="function">
    <text evidence="14">Receptor for TNFSF5/CD40LG. Transduces TRAF6- and MAP3K8-mediated signals that activate ERK in macrophages and B cells, leading to induction of immunoglobulin secretion.</text>
</comment>
<evidence type="ECO:0000256" key="15">
    <source>
        <dbReference type="PROSITE-ProRule" id="PRU00206"/>
    </source>
</evidence>
<dbReference type="GO" id="GO:0019955">
    <property type="term" value="F:cytokine binding"/>
    <property type="evidence" value="ECO:0007669"/>
    <property type="project" value="TreeGrafter"/>
</dbReference>
<dbReference type="PRINTS" id="PR01680">
    <property type="entry name" value="TNFACTORR6"/>
</dbReference>
<dbReference type="GO" id="GO:0006955">
    <property type="term" value="P:immune response"/>
    <property type="evidence" value="ECO:0007669"/>
    <property type="project" value="InterPro"/>
</dbReference>
<evidence type="ECO:0000313" key="20">
    <source>
        <dbReference type="EMBL" id="GCC31802.1"/>
    </source>
</evidence>
<dbReference type="InterPro" id="IPR008063">
    <property type="entry name" value="Fas_rcpt"/>
</dbReference>
<dbReference type="OMA" id="GHEWANT"/>
<feature type="domain" description="TNFR-Cys" evidence="19">
    <location>
        <begin position="17"/>
        <end position="60"/>
    </location>
</feature>
<evidence type="ECO:0000256" key="7">
    <source>
        <dbReference type="ARBA" id="ARBA00022989"/>
    </source>
</evidence>
<keyword evidence="3 17" id="KW-0812">Transmembrane</keyword>
<keyword evidence="4 18" id="KW-0732">Signal</keyword>
<feature type="disulfide bond" evidence="15">
    <location>
        <begin position="42"/>
        <end position="60"/>
    </location>
</feature>
<dbReference type="PANTHER" id="PTHR47134">
    <property type="entry name" value="TUMOR NECROSIS FACTOR RECEPTOR SUPERFAMILY MEMBER 11A"/>
    <property type="match status" value="1"/>
</dbReference>
<evidence type="ECO:0000256" key="8">
    <source>
        <dbReference type="ARBA" id="ARBA00023136"/>
    </source>
</evidence>
<evidence type="ECO:0000256" key="14">
    <source>
        <dbReference type="ARBA" id="ARBA00045871"/>
    </source>
</evidence>
<feature type="domain" description="TNFR-Cys" evidence="19">
    <location>
        <begin position="62"/>
        <end position="104"/>
    </location>
</feature>
<evidence type="ECO:0000256" key="10">
    <source>
        <dbReference type="ARBA" id="ARBA00023170"/>
    </source>
</evidence>
<dbReference type="Pfam" id="PF00020">
    <property type="entry name" value="TNFR_c6"/>
    <property type="match status" value="2"/>
</dbReference>
<keyword evidence="9 15" id="KW-1015">Disulfide bond</keyword>
<name>A0A401SN34_CHIPU</name>
<dbReference type="AlphaFoldDB" id="A0A401SN34"/>
<keyword evidence="21" id="KW-1185">Reference proteome</keyword>
<evidence type="ECO:0000256" key="12">
    <source>
        <dbReference type="ARBA" id="ARBA00031089"/>
    </source>
</evidence>
<dbReference type="InterPro" id="IPR001368">
    <property type="entry name" value="TNFR/NGFR_Cys_rich_reg"/>
</dbReference>
<dbReference type="GO" id="GO:0001503">
    <property type="term" value="P:ossification"/>
    <property type="evidence" value="ECO:0007669"/>
    <property type="project" value="TreeGrafter"/>
</dbReference>
<evidence type="ECO:0000256" key="11">
    <source>
        <dbReference type="ARBA" id="ARBA00023180"/>
    </source>
</evidence>
<evidence type="ECO:0000256" key="4">
    <source>
        <dbReference type="ARBA" id="ARBA00022729"/>
    </source>
</evidence>
<evidence type="ECO:0000256" key="2">
    <source>
        <dbReference type="ARBA" id="ARBA00015766"/>
    </source>
</evidence>
<accession>A0A401SN34</accession>
<feature type="repeat" description="TNFR-Cys" evidence="15">
    <location>
        <begin position="17"/>
        <end position="60"/>
    </location>
</feature>
<dbReference type="Proteomes" id="UP000287033">
    <property type="component" value="Unassembled WGS sequence"/>
</dbReference>
<feature type="repeat" description="TNFR-Cys" evidence="15">
    <location>
        <begin position="62"/>
        <end position="104"/>
    </location>
</feature>
<evidence type="ECO:0000256" key="5">
    <source>
        <dbReference type="ARBA" id="ARBA00022737"/>
    </source>
</evidence>
<keyword evidence="8 17" id="KW-0472">Membrane</keyword>
<dbReference type="SMART" id="SM00208">
    <property type="entry name" value="TNFR"/>
    <property type="match status" value="3"/>
</dbReference>
<dbReference type="GO" id="GO:0051094">
    <property type="term" value="P:positive regulation of developmental process"/>
    <property type="evidence" value="ECO:0007669"/>
    <property type="project" value="UniProtKB-ARBA"/>
</dbReference>
<keyword evidence="11" id="KW-0325">Glycoprotein</keyword>
<dbReference type="PROSITE" id="PS50050">
    <property type="entry name" value="TNFR_NGFR_2"/>
    <property type="match status" value="2"/>
</dbReference>
<evidence type="ECO:0000313" key="21">
    <source>
        <dbReference type="Proteomes" id="UP000287033"/>
    </source>
</evidence>
<dbReference type="SUPFAM" id="SSF57586">
    <property type="entry name" value="TNF receptor-like"/>
    <property type="match status" value="3"/>
</dbReference>
<reference evidence="20 21" key="1">
    <citation type="journal article" date="2018" name="Nat. Ecol. Evol.">
        <title>Shark genomes provide insights into elasmobranch evolution and the origin of vertebrates.</title>
        <authorList>
            <person name="Hara Y"/>
            <person name="Yamaguchi K"/>
            <person name="Onimaru K"/>
            <person name="Kadota M"/>
            <person name="Koyanagi M"/>
            <person name="Keeley SD"/>
            <person name="Tatsumi K"/>
            <person name="Tanaka K"/>
            <person name="Motone F"/>
            <person name="Kageyama Y"/>
            <person name="Nozu R"/>
            <person name="Adachi N"/>
            <person name="Nishimura O"/>
            <person name="Nakagawa R"/>
            <person name="Tanegashima C"/>
            <person name="Kiyatake I"/>
            <person name="Matsumoto R"/>
            <person name="Murakumo K"/>
            <person name="Nishida K"/>
            <person name="Terakita A"/>
            <person name="Kuratani S"/>
            <person name="Sato K"/>
            <person name="Hyodo S Kuraku.S."/>
        </authorList>
    </citation>
    <scope>NUCLEOTIDE SEQUENCE [LARGE SCALE GENOMIC DNA]</scope>
</reference>
<dbReference type="GO" id="GO:0010468">
    <property type="term" value="P:regulation of gene expression"/>
    <property type="evidence" value="ECO:0007669"/>
    <property type="project" value="UniProtKB-ARBA"/>
</dbReference>
<dbReference type="EMBL" id="BEZZ01000388">
    <property type="protein sequence ID" value="GCC31802.1"/>
    <property type="molecule type" value="Genomic_DNA"/>
</dbReference>
<sequence length="276" mass="30459">MLRPSILACCVLCLFQGCQLVSGNICNTRSQYWKLDKCCSKCPPGTYMSSECTEAKDSECQHCGSGRYQSEWNTLDHCQLHKSCNPNGGFVVEKPGTTTSDTICQCQLGMYCINTDCEICEENKVCGPGYGVIYKEDRGLSRPVCERCEPGYFSNVSSNLEPCRKWSDCGSLQMLENGTATKDMKCGILEPPSKVGLITVIVFLSVLLAIIILLSFICIGSNQEHRTKIRDIINRLCPGNMRKPVQEHVKTENGRILATAGDEDNSPEDGTELLPV</sequence>
<feature type="disulfide bond" evidence="15">
    <location>
        <begin position="63"/>
        <end position="78"/>
    </location>
</feature>
<dbReference type="GO" id="GO:0009897">
    <property type="term" value="C:external side of plasma membrane"/>
    <property type="evidence" value="ECO:0007669"/>
    <property type="project" value="TreeGrafter"/>
</dbReference>
<evidence type="ECO:0000256" key="18">
    <source>
        <dbReference type="SAM" id="SignalP"/>
    </source>
</evidence>